<evidence type="ECO:0000259" key="2">
    <source>
        <dbReference type="Pfam" id="PF01636"/>
    </source>
</evidence>
<evidence type="ECO:0000313" key="4">
    <source>
        <dbReference type="Proteomes" id="UP000676310"/>
    </source>
</evidence>
<feature type="region of interest" description="Disordered" evidence="1">
    <location>
        <begin position="161"/>
        <end position="211"/>
    </location>
</feature>
<accession>A0A8J2HRE7</accession>
<name>A0A8J2HRE7_9PLEO</name>
<dbReference type="Gene3D" id="3.90.1200.10">
    <property type="match status" value="1"/>
</dbReference>
<dbReference type="InterPro" id="IPR051678">
    <property type="entry name" value="AGP_Transferase"/>
</dbReference>
<gene>
    <name evidence="3" type="ORF">ALTATR162_LOCUS409</name>
</gene>
<dbReference type="OrthoDB" id="10003767at2759"/>
<dbReference type="InterPro" id="IPR002575">
    <property type="entry name" value="Aminoglycoside_PTrfase"/>
</dbReference>
<comment type="caution">
    <text evidence="3">The sequence shown here is derived from an EMBL/GenBank/DDBJ whole genome shotgun (WGS) entry which is preliminary data.</text>
</comment>
<feature type="compositionally biased region" description="Low complexity" evidence="1">
    <location>
        <begin position="194"/>
        <end position="209"/>
    </location>
</feature>
<feature type="region of interest" description="Disordered" evidence="1">
    <location>
        <begin position="16"/>
        <end position="35"/>
    </location>
</feature>
<dbReference type="AlphaFoldDB" id="A0A8J2HRE7"/>
<feature type="domain" description="Aminoglycoside phosphotransferase" evidence="2">
    <location>
        <begin position="264"/>
        <end position="520"/>
    </location>
</feature>
<dbReference type="Pfam" id="PF01636">
    <property type="entry name" value="APH"/>
    <property type="match status" value="1"/>
</dbReference>
<protein>
    <recommendedName>
        <fullName evidence="2">Aminoglycoside phosphotransferase domain-containing protein</fullName>
    </recommendedName>
</protein>
<organism evidence="3 4">
    <name type="scientific">Alternaria atra</name>
    <dbReference type="NCBI Taxonomy" id="119953"/>
    <lineage>
        <taxon>Eukaryota</taxon>
        <taxon>Fungi</taxon>
        <taxon>Dikarya</taxon>
        <taxon>Ascomycota</taxon>
        <taxon>Pezizomycotina</taxon>
        <taxon>Dothideomycetes</taxon>
        <taxon>Pleosporomycetidae</taxon>
        <taxon>Pleosporales</taxon>
        <taxon>Pleosporineae</taxon>
        <taxon>Pleosporaceae</taxon>
        <taxon>Alternaria</taxon>
        <taxon>Alternaria sect. Ulocladioides</taxon>
    </lineage>
</organism>
<dbReference type="RefSeq" id="XP_043163938.1">
    <property type="nucleotide sequence ID" value="XM_043308003.1"/>
</dbReference>
<feature type="compositionally biased region" description="Polar residues" evidence="1">
    <location>
        <begin position="161"/>
        <end position="178"/>
    </location>
</feature>
<sequence length="659" mass="72667">MPPNFSLTSLFSAFGPSSNSTQKNTPAKLRKTPPIPNILSHTRIRGYLGTQNSGLSTVFASSYEKCRARFARQKKSKVPEPVQTSRDIIPSQATAYPESNLNVITEIHTVLDTPPQPTYTPGNTSNCSGHGLEVAEHTHTTISDASTDLIGDDTTPTTIFFTANIDTQPDKATSPSSKISDEEVDGGKSSTNQSCGSASTTGTSESSDSYLNRSDWEPLRALPHSNFHKILSQHVGGSIETAENDYQYCEEFEGGYNYVRIYNVLTGSNAGAYVVKIPSVGTALRWQKQDGYMLRSEFGTINFIRERTKCPVPEVIAYADTLNNDLGAPYILMKVCTGVRAVEIWHGADADGRWDPDEVDFPSATLFAKRSRMLRSLAEAMAELRNLEFDKIGALDFDNVDTNGMPAVGPVWLWEIDPYCTADMFTEKALSEKPVYNSSLELLMDGLEEVWPHQGKEGRLMVIHQILDTIYRSDAFSKPTKPGCSKETFVLRHDDLNLQNVFCDPDTGEVTAIIDWERASTASHCLGYSSLPLFLTSDWGPGYDVYDASHSPLSLQAYREIYADAMIKATGADGDGRYTYKSAMYQAAYAALFGSHVGGNVGDFVRKLLHEVPGLHHTDLELYLTWLGEHWEAVGSSVKQAIRKVAKPVACTIDYDHET</sequence>
<dbReference type="Proteomes" id="UP000676310">
    <property type="component" value="Unassembled WGS sequence"/>
</dbReference>
<dbReference type="EMBL" id="CAJRGZ010000014">
    <property type="protein sequence ID" value="CAG5138634.1"/>
    <property type="molecule type" value="Genomic_DNA"/>
</dbReference>
<dbReference type="InterPro" id="IPR011009">
    <property type="entry name" value="Kinase-like_dom_sf"/>
</dbReference>
<evidence type="ECO:0000313" key="3">
    <source>
        <dbReference type="EMBL" id="CAG5138634.1"/>
    </source>
</evidence>
<keyword evidence="4" id="KW-1185">Reference proteome</keyword>
<dbReference type="GeneID" id="67015718"/>
<dbReference type="PANTHER" id="PTHR21310">
    <property type="entry name" value="AMINOGLYCOSIDE PHOSPHOTRANSFERASE-RELATED-RELATED"/>
    <property type="match status" value="1"/>
</dbReference>
<feature type="compositionally biased region" description="Polar residues" evidence="1">
    <location>
        <begin position="16"/>
        <end position="25"/>
    </location>
</feature>
<evidence type="ECO:0000256" key="1">
    <source>
        <dbReference type="SAM" id="MobiDB-lite"/>
    </source>
</evidence>
<reference evidence="3" key="1">
    <citation type="submission" date="2021-05" db="EMBL/GenBank/DDBJ databases">
        <authorList>
            <person name="Stam R."/>
        </authorList>
    </citation>
    <scope>NUCLEOTIDE SEQUENCE</scope>
    <source>
        <strain evidence="3">CS162</strain>
    </source>
</reference>
<dbReference type="SUPFAM" id="SSF56112">
    <property type="entry name" value="Protein kinase-like (PK-like)"/>
    <property type="match status" value="1"/>
</dbReference>
<proteinExistence type="predicted"/>
<dbReference type="PANTHER" id="PTHR21310:SF51">
    <property type="entry name" value="AMINOGLYCOSIDE PHOSPHOTRANSFERASE DOMAIN-CONTAINING PROTEIN"/>
    <property type="match status" value="1"/>
</dbReference>